<dbReference type="InterPro" id="IPR050698">
    <property type="entry name" value="MBL"/>
</dbReference>
<dbReference type="Pfam" id="PF00753">
    <property type="entry name" value="Lactamase_B"/>
    <property type="match status" value="1"/>
</dbReference>
<keyword evidence="3" id="KW-1185">Reference proteome</keyword>
<dbReference type="Gene3D" id="3.60.15.10">
    <property type="entry name" value="Ribonuclease Z/Hydroxyacylglutathione hydrolase-like"/>
    <property type="match status" value="1"/>
</dbReference>
<keyword evidence="2" id="KW-0378">Hydrolase</keyword>
<dbReference type="GO" id="GO:0004521">
    <property type="term" value="F:RNA endonuclease activity"/>
    <property type="evidence" value="ECO:0007669"/>
    <property type="project" value="TreeGrafter"/>
</dbReference>
<organism evidence="2 3">
    <name type="scientific">Pikeienuella piscinae</name>
    <dbReference type="NCBI Taxonomy" id="2748098"/>
    <lineage>
        <taxon>Bacteria</taxon>
        <taxon>Pseudomonadati</taxon>
        <taxon>Pseudomonadota</taxon>
        <taxon>Alphaproteobacteria</taxon>
        <taxon>Rhodobacterales</taxon>
        <taxon>Paracoccaceae</taxon>
        <taxon>Pikeienuella</taxon>
    </lineage>
</organism>
<dbReference type="KEGG" id="hdh:G5B40_01235"/>
<proteinExistence type="predicted"/>
<reference evidence="2 3" key="1">
    <citation type="submission" date="2020-02" db="EMBL/GenBank/DDBJ databases">
        <title>complete genome sequence of Rhodobacteraceae bacterium.</title>
        <authorList>
            <person name="Park J."/>
            <person name="Kim Y.-S."/>
            <person name="Kim K.-H."/>
        </authorList>
    </citation>
    <scope>NUCLEOTIDE SEQUENCE [LARGE SCALE GENOMIC DNA]</scope>
    <source>
        <strain evidence="2 3">RR4-56</strain>
    </source>
</reference>
<sequence length="388" mass="40949">MSVNLCGGFGEKGRTSIAVDDGETCILLDAGIKVGAAGDDYHPRLPRPAERIFALFVTHAHEDHIGALPWLSERGFLGPVFMTEQTRAEMPATLAQYAQPTDLAGFRPEAMDIRLIEEGQSVNIGGLRVTSGASGHVAGGLWFHVTGGNSRLGYAGDVVPQSTVFPMRPIPECELLILDCSYGVDTVSGPERAEAIARWIDAHPGAAVLPTPLSGRSLELIAILDGRFAIASDMRGALLQQIARSGRPELSQRVARAEDWSPGQPLPDCALLVHDAMGQAGPSVAALEQAVADAAPVLLSGHLPEGSPGAILRAAGKADWLRMPTHPTLAENLAIWNRAGRPAALGHSCPPDALHALHSALPALDPTVQTGASVPLIERRCLESPDRQ</sequence>
<accession>A0A7M3T6R6</accession>
<dbReference type="AlphaFoldDB" id="A0A7M3T6R6"/>
<protein>
    <submittedName>
        <fullName evidence="2">MBL fold metallo-hydrolase</fullName>
    </submittedName>
</protein>
<dbReference type="SUPFAM" id="SSF56281">
    <property type="entry name" value="Metallo-hydrolase/oxidoreductase"/>
    <property type="match status" value="1"/>
</dbReference>
<dbReference type="SMART" id="SM00849">
    <property type="entry name" value="Lactamase_B"/>
    <property type="match status" value="1"/>
</dbReference>
<dbReference type="Proteomes" id="UP000503336">
    <property type="component" value="Chromosome"/>
</dbReference>
<dbReference type="PANTHER" id="PTHR11203">
    <property type="entry name" value="CLEAVAGE AND POLYADENYLATION SPECIFICITY FACTOR FAMILY MEMBER"/>
    <property type="match status" value="1"/>
</dbReference>
<dbReference type="GO" id="GO:0016787">
    <property type="term" value="F:hydrolase activity"/>
    <property type="evidence" value="ECO:0007669"/>
    <property type="project" value="UniProtKB-KW"/>
</dbReference>
<dbReference type="EMBL" id="CP049056">
    <property type="protein sequence ID" value="QIE57697.1"/>
    <property type="molecule type" value="Genomic_DNA"/>
</dbReference>
<dbReference type="PANTHER" id="PTHR11203:SF37">
    <property type="entry name" value="INTEGRATOR COMPLEX SUBUNIT 11"/>
    <property type="match status" value="1"/>
</dbReference>
<dbReference type="InterPro" id="IPR036866">
    <property type="entry name" value="RibonucZ/Hydroxyglut_hydro"/>
</dbReference>
<dbReference type="InterPro" id="IPR001279">
    <property type="entry name" value="Metallo-B-lactamas"/>
</dbReference>
<feature type="domain" description="Metallo-beta-lactamase" evidence="1">
    <location>
        <begin position="13"/>
        <end position="203"/>
    </location>
</feature>
<name>A0A7M3T6R6_9RHOB</name>
<gene>
    <name evidence="2" type="ORF">G5B40_01235</name>
</gene>
<evidence type="ECO:0000313" key="3">
    <source>
        <dbReference type="Proteomes" id="UP000503336"/>
    </source>
</evidence>
<evidence type="ECO:0000313" key="2">
    <source>
        <dbReference type="EMBL" id="QIE57697.1"/>
    </source>
</evidence>
<evidence type="ECO:0000259" key="1">
    <source>
        <dbReference type="SMART" id="SM00849"/>
    </source>
</evidence>